<dbReference type="RefSeq" id="WP_344698159.1">
    <property type="nucleotide sequence ID" value="NZ_BAABBM010000001.1"/>
</dbReference>
<sequence>MINIESADHVVLRVLDVEKVGAFYIDVLGGRWDRRRDDIGLHHLRLGNMMIDLVPVDGQLGRTGGAAPGSEGRNVDHVAYRVRPWDGEAILAKLKSHGIEGQIKSRYGADGDGPSIFFKDPEGNGVELKGPPPPEGSVQTAG</sequence>
<accession>A0ABP7KVR3</accession>
<dbReference type="Pfam" id="PF00903">
    <property type="entry name" value="Glyoxalase"/>
    <property type="match status" value="1"/>
</dbReference>
<comment type="caution">
    <text evidence="3">The sequence shown here is derived from an EMBL/GenBank/DDBJ whole genome shotgun (WGS) entry which is preliminary data.</text>
</comment>
<gene>
    <name evidence="3" type="ORF">GCM10022276_05440</name>
</gene>
<evidence type="ECO:0000313" key="3">
    <source>
        <dbReference type="EMBL" id="GAA3889243.1"/>
    </source>
</evidence>
<dbReference type="InterPro" id="IPR004360">
    <property type="entry name" value="Glyas_Fos-R_dOase_dom"/>
</dbReference>
<dbReference type="Proteomes" id="UP001500827">
    <property type="component" value="Unassembled WGS sequence"/>
</dbReference>
<dbReference type="SUPFAM" id="SSF54593">
    <property type="entry name" value="Glyoxalase/Bleomycin resistance protein/Dihydroxybiphenyl dioxygenase"/>
    <property type="match status" value="1"/>
</dbReference>
<feature type="domain" description="VOC" evidence="2">
    <location>
        <begin position="6"/>
        <end position="131"/>
    </location>
</feature>
<keyword evidence="4" id="KW-1185">Reference proteome</keyword>
<dbReference type="PANTHER" id="PTHR21366:SF14">
    <property type="entry name" value="GLYOXALASE DOMAIN-CONTAINING PROTEIN 5"/>
    <property type="match status" value="1"/>
</dbReference>
<evidence type="ECO:0000259" key="2">
    <source>
        <dbReference type="PROSITE" id="PS51819"/>
    </source>
</evidence>
<name>A0ABP7KVR3_9SPHN</name>
<dbReference type="PANTHER" id="PTHR21366">
    <property type="entry name" value="GLYOXALASE FAMILY PROTEIN"/>
    <property type="match status" value="1"/>
</dbReference>
<dbReference type="EMBL" id="BAABBM010000001">
    <property type="protein sequence ID" value="GAA3889243.1"/>
    <property type="molecule type" value="Genomic_DNA"/>
</dbReference>
<dbReference type="InterPro" id="IPR050383">
    <property type="entry name" value="GlyoxalaseI/FosfomycinResist"/>
</dbReference>
<protein>
    <submittedName>
        <fullName evidence="3">VOC family protein</fullName>
    </submittedName>
</protein>
<reference evidence="4" key="1">
    <citation type="journal article" date="2019" name="Int. J. Syst. Evol. Microbiol.">
        <title>The Global Catalogue of Microorganisms (GCM) 10K type strain sequencing project: providing services to taxonomists for standard genome sequencing and annotation.</title>
        <authorList>
            <consortium name="The Broad Institute Genomics Platform"/>
            <consortium name="The Broad Institute Genome Sequencing Center for Infectious Disease"/>
            <person name="Wu L."/>
            <person name="Ma J."/>
        </authorList>
    </citation>
    <scope>NUCLEOTIDE SEQUENCE [LARGE SCALE GENOMIC DNA]</scope>
    <source>
        <strain evidence="4">JCM 17543</strain>
    </source>
</reference>
<dbReference type="InterPro" id="IPR037523">
    <property type="entry name" value="VOC_core"/>
</dbReference>
<organism evidence="3 4">
    <name type="scientific">Sphingomonas limnosediminicola</name>
    <dbReference type="NCBI Taxonomy" id="940133"/>
    <lineage>
        <taxon>Bacteria</taxon>
        <taxon>Pseudomonadati</taxon>
        <taxon>Pseudomonadota</taxon>
        <taxon>Alphaproteobacteria</taxon>
        <taxon>Sphingomonadales</taxon>
        <taxon>Sphingomonadaceae</taxon>
        <taxon>Sphingomonas</taxon>
    </lineage>
</organism>
<proteinExistence type="predicted"/>
<evidence type="ECO:0000256" key="1">
    <source>
        <dbReference type="SAM" id="MobiDB-lite"/>
    </source>
</evidence>
<dbReference type="PROSITE" id="PS51819">
    <property type="entry name" value="VOC"/>
    <property type="match status" value="1"/>
</dbReference>
<evidence type="ECO:0000313" key="4">
    <source>
        <dbReference type="Proteomes" id="UP001500827"/>
    </source>
</evidence>
<feature type="region of interest" description="Disordered" evidence="1">
    <location>
        <begin position="105"/>
        <end position="142"/>
    </location>
</feature>
<dbReference type="Gene3D" id="3.10.180.10">
    <property type="entry name" value="2,3-Dihydroxybiphenyl 1,2-Dioxygenase, domain 1"/>
    <property type="match status" value="1"/>
</dbReference>
<dbReference type="InterPro" id="IPR029068">
    <property type="entry name" value="Glyas_Bleomycin-R_OHBP_Dase"/>
</dbReference>